<proteinExistence type="predicted"/>
<evidence type="ECO:0000313" key="1">
    <source>
        <dbReference type="Proteomes" id="UP000887565"/>
    </source>
</evidence>
<name>A0A915JE17_ROMCU</name>
<dbReference type="AlphaFoldDB" id="A0A915JE17"/>
<keyword evidence="1" id="KW-1185">Reference proteome</keyword>
<organism evidence="1 2">
    <name type="scientific">Romanomermis culicivorax</name>
    <name type="common">Nematode worm</name>
    <dbReference type="NCBI Taxonomy" id="13658"/>
    <lineage>
        <taxon>Eukaryota</taxon>
        <taxon>Metazoa</taxon>
        <taxon>Ecdysozoa</taxon>
        <taxon>Nematoda</taxon>
        <taxon>Enoplea</taxon>
        <taxon>Dorylaimia</taxon>
        <taxon>Mermithida</taxon>
        <taxon>Mermithoidea</taxon>
        <taxon>Mermithidae</taxon>
        <taxon>Romanomermis</taxon>
    </lineage>
</organism>
<sequence length="78" mass="9159">MTNVNWLVSSLKRKYKISRPCCMKVQNLWEEQKDKPSPCAVTGDICQKSSDCGRVQNRHVYCHIQIKKCCYVRVHKDD</sequence>
<dbReference type="WBParaSite" id="nRc.2.0.1.t24765-RA">
    <property type="protein sequence ID" value="nRc.2.0.1.t24765-RA"/>
    <property type="gene ID" value="nRc.2.0.1.g24765"/>
</dbReference>
<evidence type="ECO:0000313" key="2">
    <source>
        <dbReference type="WBParaSite" id="nRc.2.0.1.t24765-RA"/>
    </source>
</evidence>
<protein>
    <submittedName>
        <fullName evidence="2">Uncharacterized protein</fullName>
    </submittedName>
</protein>
<accession>A0A915JE17</accession>
<dbReference type="Proteomes" id="UP000887565">
    <property type="component" value="Unplaced"/>
</dbReference>
<reference evidence="2" key="1">
    <citation type="submission" date="2022-11" db="UniProtKB">
        <authorList>
            <consortium name="WormBaseParasite"/>
        </authorList>
    </citation>
    <scope>IDENTIFICATION</scope>
</reference>